<evidence type="ECO:0008006" key="3">
    <source>
        <dbReference type="Google" id="ProtNLM"/>
    </source>
</evidence>
<dbReference type="Proteomes" id="UP000679690">
    <property type="component" value="Unassembled WGS sequence"/>
</dbReference>
<accession>A0ABS3UEY6</accession>
<keyword evidence="2" id="KW-1185">Reference proteome</keyword>
<sequence length="155" mass="16883">MSYDLTFLAKSDDQSWDDALEALEEQDGDDGSPDRAAWDRIVADARAFLGDVELHESGSYLELDHEATGIQLSLYAREAGITVPYWYSGQDAERIAALIYRLGLIVERHTGLAGYDGQVGLGVTEAAARPELAVTIFDQVARSFADRGIVSPSSE</sequence>
<dbReference type="EMBL" id="JAGFNS010000004">
    <property type="protein sequence ID" value="MBO3737331.1"/>
    <property type="molecule type" value="Genomic_DNA"/>
</dbReference>
<organism evidence="1 2">
    <name type="scientific">Actinoplanes flavus</name>
    <dbReference type="NCBI Taxonomy" id="2820290"/>
    <lineage>
        <taxon>Bacteria</taxon>
        <taxon>Bacillati</taxon>
        <taxon>Actinomycetota</taxon>
        <taxon>Actinomycetes</taxon>
        <taxon>Micromonosporales</taxon>
        <taxon>Micromonosporaceae</taxon>
        <taxon>Actinoplanes</taxon>
    </lineage>
</organism>
<proteinExistence type="predicted"/>
<reference evidence="1 2" key="1">
    <citation type="submission" date="2021-03" db="EMBL/GenBank/DDBJ databases">
        <title>Actinoplanes flavus sp. nov., a novel actinomycete isolated from Coconut Palm rhizosphere soil.</title>
        <authorList>
            <person name="Luo X."/>
        </authorList>
    </citation>
    <scope>NUCLEOTIDE SEQUENCE [LARGE SCALE GENOMIC DNA]</scope>
    <source>
        <strain evidence="1 2">NEAU-H7</strain>
    </source>
</reference>
<gene>
    <name evidence="1" type="ORF">J5X75_07345</name>
</gene>
<name>A0ABS3UEY6_9ACTN</name>
<evidence type="ECO:0000313" key="1">
    <source>
        <dbReference type="EMBL" id="MBO3737331.1"/>
    </source>
</evidence>
<comment type="caution">
    <text evidence="1">The sequence shown here is derived from an EMBL/GenBank/DDBJ whole genome shotgun (WGS) entry which is preliminary data.</text>
</comment>
<protein>
    <recommendedName>
        <fullName evidence="3">SUKH-3 immunity protein</fullName>
    </recommendedName>
</protein>
<evidence type="ECO:0000313" key="2">
    <source>
        <dbReference type="Proteomes" id="UP000679690"/>
    </source>
</evidence>
<dbReference type="RefSeq" id="WP_208466546.1">
    <property type="nucleotide sequence ID" value="NZ_JAGFNS010000004.1"/>
</dbReference>